<evidence type="ECO:0000256" key="1">
    <source>
        <dbReference type="ARBA" id="ARBA00010515"/>
    </source>
</evidence>
<dbReference type="PROSITE" id="PS01174">
    <property type="entry name" value="LIPASE_GDXG_SER"/>
    <property type="match status" value="1"/>
</dbReference>
<comment type="caution">
    <text evidence="5">The sequence shown here is derived from an EMBL/GenBank/DDBJ whole genome shotgun (WGS) entry which is preliminary data.</text>
</comment>
<keyword evidence="6" id="KW-1185">Reference proteome</keyword>
<dbReference type="PANTHER" id="PTHR48081:SF30">
    <property type="entry name" value="ACETYL-HYDROLASE LIPR-RELATED"/>
    <property type="match status" value="1"/>
</dbReference>
<accession>A0AAW9RUM9</accession>
<evidence type="ECO:0000313" key="6">
    <source>
        <dbReference type="Proteomes" id="UP001378188"/>
    </source>
</evidence>
<evidence type="ECO:0000313" key="5">
    <source>
        <dbReference type="EMBL" id="MEJ8572595.1"/>
    </source>
</evidence>
<evidence type="ECO:0000256" key="2">
    <source>
        <dbReference type="ARBA" id="ARBA00022801"/>
    </source>
</evidence>
<organism evidence="5 6">
    <name type="scientific">Microbaculum marinum</name>
    <dbReference type="NCBI Taxonomy" id="1764581"/>
    <lineage>
        <taxon>Bacteria</taxon>
        <taxon>Pseudomonadati</taxon>
        <taxon>Pseudomonadota</taxon>
        <taxon>Alphaproteobacteria</taxon>
        <taxon>Hyphomicrobiales</taxon>
        <taxon>Tepidamorphaceae</taxon>
        <taxon>Microbaculum</taxon>
    </lineage>
</organism>
<dbReference type="Proteomes" id="UP001378188">
    <property type="component" value="Unassembled WGS sequence"/>
</dbReference>
<keyword evidence="2 5" id="KW-0378">Hydrolase</keyword>
<gene>
    <name evidence="5" type="ORF">V3328_13985</name>
</gene>
<dbReference type="GO" id="GO:0004806">
    <property type="term" value="F:triacylglycerol lipase activity"/>
    <property type="evidence" value="ECO:0007669"/>
    <property type="project" value="TreeGrafter"/>
</dbReference>
<dbReference type="AlphaFoldDB" id="A0AAW9RUM9"/>
<feature type="active site" evidence="3">
    <location>
        <position position="91"/>
    </location>
</feature>
<dbReference type="InterPro" id="IPR029058">
    <property type="entry name" value="AB_hydrolase_fold"/>
</dbReference>
<dbReference type="Gene3D" id="3.40.50.1820">
    <property type="entry name" value="alpha/beta hydrolase"/>
    <property type="match status" value="1"/>
</dbReference>
<dbReference type="SUPFAM" id="SSF53474">
    <property type="entry name" value="alpha/beta-Hydrolases"/>
    <property type="match status" value="1"/>
</dbReference>
<reference evidence="5 6" key="1">
    <citation type="submission" date="2024-02" db="EMBL/GenBank/DDBJ databases">
        <title>Genome analysis and characterization of Microbaculum marinisediminis sp. nov., isolated from marine sediment.</title>
        <authorList>
            <person name="Du Z.-J."/>
            <person name="Ye Y.-Q."/>
            <person name="Zhang Z.-R."/>
            <person name="Yuan S.-M."/>
            <person name="Zhang X.-Y."/>
        </authorList>
    </citation>
    <scope>NUCLEOTIDE SEQUENCE [LARGE SCALE GENOMIC DNA]</scope>
    <source>
        <strain evidence="5 6">SDUM1044001</strain>
    </source>
</reference>
<evidence type="ECO:0000256" key="3">
    <source>
        <dbReference type="PROSITE-ProRule" id="PRU10038"/>
    </source>
</evidence>
<dbReference type="PANTHER" id="PTHR48081">
    <property type="entry name" value="AB HYDROLASE SUPERFAMILY PROTEIN C4A8.06C"/>
    <property type="match status" value="1"/>
</dbReference>
<sequence length="243" mass="26251">MPASWIRVPGAASERVVLFCHGGGYQIGSIKSHLNLMSRLSAATGGRVLGFEYRLAPEHRFPAAAEDAFAAYRWLLDSGIDPRRIAVAGDSAGAALALGVALQAREAGVGIPACLVLISPWVDLAMRGDSYVSRAPVDVFSKPEQLAAMARTYLGRDGNALDPLASPVEARLDGLPPILIHAGDFDITLDDSKLLARRAREQGVTVELRIWEEMYHHFQVFPELPEAGQSVEQIGDFVRSHLA</sequence>
<evidence type="ECO:0000259" key="4">
    <source>
        <dbReference type="Pfam" id="PF07859"/>
    </source>
</evidence>
<dbReference type="InterPro" id="IPR013094">
    <property type="entry name" value="AB_hydrolase_3"/>
</dbReference>
<dbReference type="EMBL" id="JAZHOF010000005">
    <property type="protein sequence ID" value="MEJ8572595.1"/>
    <property type="molecule type" value="Genomic_DNA"/>
</dbReference>
<comment type="similarity">
    <text evidence="1">Belongs to the 'GDXG' lipolytic enzyme family.</text>
</comment>
<protein>
    <submittedName>
        <fullName evidence="5">Alpha/beta hydrolase</fullName>
    </submittedName>
</protein>
<name>A0AAW9RUM9_9HYPH</name>
<dbReference type="InterPro" id="IPR050300">
    <property type="entry name" value="GDXG_lipolytic_enzyme"/>
</dbReference>
<dbReference type="InterPro" id="IPR033140">
    <property type="entry name" value="Lipase_GDXG_put_SER_AS"/>
</dbReference>
<dbReference type="RefSeq" id="WP_340330292.1">
    <property type="nucleotide sequence ID" value="NZ_JAZHOF010000005.1"/>
</dbReference>
<dbReference type="Pfam" id="PF07859">
    <property type="entry name" value="Abhydrolase_3"/>
    <property type="match status" value="1"/>
</dbReference>
<proteinExistence type="inferred from homology"/>
<feature type="domain" description="Alpha/beta hydrolase fold-3" evidence="4">
    <location>
        <begin position="17"/>
        <end position="219"/>
    </location>
</feature>